<dbReference type="GO" id="GO:0016020">
    <property type="term" value="C:membrane"/>
    <property type="evidence" value="ECO:0007669"/>
    <property type="project" value="UniProtKB-SubCell"/>
</dbReference>
<feature type="transmembrane region" description="Helical" evidence="5">
    <location>
        <begin position="98"/>
        <end position="118"/>
    </location>
</feature>
<organism evidence="6 7">
    <name type="scientific">Bifidobacterium olomucense</name>
    <dbReference type="NCBI Taxonomy" id="2675324"/>
    <lineage>
        <taxon>Bacteria</taxon>
        <taxon>Bacillati</taxon>
        <taxon>Actinomycetota</taxon>
        <taxon>Actinomycetes</taxon>
        <taxon>Bifidobacteriales</taxon>
        <taxon>Bifidobacteriaceae</taxon>
        <taxon>Bifidobacterium</taxon>
    </lineage>
</organism>
<keyword evidence="3 5" id="KW-1133">Transmembrane helix</keyword>
<accession>A0A7Y0HWP2</accession>
<evidence type="ECO:0000313" key="6">
    <source>
        <dbReference type="EMBL" id="NMM98536.1"/>
    </source>
</evidence>
<feature type="transmembrane region" description="Helical" evidence="5">
    <location>
        <begin position="130"/>
        <end position="149"/>
    </location>
</feature>
<keyword evidence="4 5" id="KW-0472">Membrane</keyword>
<evidence type="ECO:0000256" key="5">
    <source>
        <dbReference type="SAM" id="Phobius"/>
    </source>
</evidence>
<proteinExistence type="predicted"/>
<reference evidence="6 7" key="1">
    <citation type="submission" date="2020-02" db="EMBL/GenBank/DDBJ databases">
        <title>Characterization of phylogenetic diversity of novel bifidobacterial species isolated in Czech ZOOs.</title>
        <authorList>
            <person name="Lugli G.A."/>
            <person name="Vera N.B."/>
            <person name="Ventura M."/>
        </authorList>
    </citation>
    <scope>NUCLEOTIDE SEQUENCE [LARGE SCALE GENOMIC DNA]</scope>
    <source>
        <strain evidence="6 7">DSM 109959</strain>
    </source>
</reference>
<name>A0A7Y0HWP2_9BIFI</name>
<evidence type="ECO:0000256" key="4">
    <source>
        <dbReference type="ARBA" id="ARBA00023136"/>
    </source>
</evidence>
<keyword evidence="7" id="KW-1185">Reference proteome</keyword>
<evidence type="ECO:0000256" key="3">
    <source>
        <dbReference type="ARBA" id="ARBA00022989"/>
    </source>
</evidence>
<sequence>MGIAMIKPALMAVSGVCWSVTYISLIRNGFRERTCGMPLFALGLNICWEALYTFDGFVSNPSDIQTWINAIWACLDIAIIVAWVRYGRALLPAPARRHFAAFTTLALITCAMAQLAFYLRFDNTVEASQYSAFAQNAVMSVLFLTHLWNRGDGRGQTMTMAIAKCLGTLAPTILGGLIESLNVYILLMGAICLIFDLLYIGQLHALQRQTTDDLARLAQQGTR</sequence>
<feature type="transmembrane region" description="Helical" evidence="5">
    <location>
        <begin position="6"/>
        <end position="25"/>
    </location>
</feature>
<comment type="caution">
    <text evidence="6">The sequence shown here is derived from an EMBL/GenBank/DDBJ whole genome shotgun (WGS) entry which is preliminary data.</text>
</comment>
<dbReference type="AlphaFoldDB" id="A0A7Y0HWP2"/>
<comment type="subcellular location">
    <subcellularLocation>
        <location evidence="1">Membrane</location>
        <topology evidence="1">Multi-pass membrane protein</topology>
    </subcellularLocation>
</comment>
<feature type="transmembrane region" description="Helical" evidence="5">
    <location>
        <begin position="184"/>
        <end position="201"/>
    </location>
</feature>
<dbReference type="InterPro" id="IPR039020">
    <property type="entry name" value="PaxB-like"/>
</dbReference>
<keyword evidence="2 5" id="KW-0812">Transmembrane</keyword>
<dbReference type="PANTHER" id="PTHR42038:SF2">
    <property type="entry name" value="TERPENE CYCLASE AUSL"/>
    <property type="match status" value="1"/>
</dbReference>
<protein>
    <submittedName>
        <fullName evidence="6">Uncharacterized protein</fullName>
    </submittedName>
</protein>
<gene>
    <name evidence="6" type="ORF">G1C97_1488</name>
</gene>
<evidence type="ECO:0000256" key="1">
    <source>
        <dbReference type="ARBA" id="ARBA00004141"/>
    </source>
</evidence>
<feature type="transmembrane region" description="Helical" evidence="5">
    <location>
        <begin position="66"/>
        <end position="86"/>
    </location>
</feature>
<dbReference type="GO" id="GO:0016829">
    <property type="term" value="F:lyase activity"/>
    <property type="evidence" value="ECO:0007669"/>
    <property type="project" value="InterPro"/>
</dbReference>
<dbReference type="RefSeq" id="WP_205832565.1">
    <property type="nucleotide sequence ID" value="NZ_JAAIIG010000006.1"/>
</dbReference>
<dbReference type="EMBL" id="JAAIIG010000006">
    <property type="protein sequence ID" value="NMM98536.1"/>
    <property type="molecule type" value="Genomic_DNA"/>
</dbReference>
<dbReference type="PANTHER" id="PTHR42038">
    <property type="match status" value="1"/>
</dbReference>
<dbReference type="Pfam" id="PF25129">
    <property type="entry name" value="Pyr4-TMTC"/>
    <property type="match status" value="1"/>
</dbReference>
<evidence type="ECO:0000313" key="7">
    <source>
        <dbReference type="Proteomes" id="UP000543419"/>
    </source>
</evidence>
<evidence type="ECO:0000256" key="2">
    <source>
        <dbReference type="ARBA" id="ARBA00022692"/>
    </source>
</evidence>
<feature type="transmembrane region" description="Helical" evidence="5">
    <location>
        <begin position="37"/>
        <end position="54"/>
    </location>
</feature>
<dbReference type="Proteomes" id="UP000543419">
    <property type="component" value="Unassembled WGS sequence"/>
</dbReference>
<feature type="transmembrane region" description="Helical" evidence="5">
    <location>
        <begin position="161"/>
        <end position="178"/>
    </location>
</feature>